<dbReference type="GO" id="GO:0032259">
    <property type="term" value="P:methylation"/>
    <property type="evidence" value="ECO:0007669"/>
    <property type="project" value="UniProtKB-KW"/>
</dbReference>
<keyword evidence="8" id="KW-1185">Reference proteome</keyword>
<keyword evidence="3" id="KW-0489">Methyltransferase</keyword>
<evidence type="ECO:0000256" key="3">
    <source>
        <dbReference type="ARBA" id="ARBA00022603"/>
    </source>
</evidence>
<keyword evidence="4" id="KW-0808">Transferase</keyword>
<dbReference type="PANTHER" id="PTHR30481">
    <property type="entry name" value="DNA ADENINE METHYLASE"/>
    <property type="match status" value="1"/>
</dbReference>
<proteinExistence type="inferred from homology"/>
<comment type="catalytic activity">
    <reaction evidence="6">
        <text>a 2'-deoxyadenosine in DNA + S-adenosyl-L-methionine = an N(6)-methyl-2'-deoxyadenosine in DNA + S-adenosyl-L-homocysteine + H(+)</text>
        <dbReference type="Rhea" id="RHEA:15197"/>
        <dbReference type="Rhea" id="RHEA-COMP:12418"/>
        <dbReference type="Rhea" id="RHEA-COMP:12419"/>
        <dbReference type="ChEBI" id="CHEBI:15378"/>
        <dbReference type="ChEBI" id="CHEBI:57856"/>
        <dbReference type="ChEBI" id="CHEBI:59789"/>
        <dbReference type="ChEBI" id="CHEBI:90615"/>
        <dbReference type="ChEBI" id="CHEBI:90616"/>
        <dbReference type="EC" id="2.1.1.72"/>
    </reaction>
</comment>
<dbReference type="GO" id="GO:0009307">
    <property type="term" value="P:DNA restriction-modification system"/>
    <property type="evidence" value="ECO:0007669"/>
    <property type="project" value="InterPro"/>
</dbReference>
<reference evidence="7 8" key="1">
    <citation type="journal article" date="2018" name="Infect. Genet. Evol.">
        <title>Genome-wide analysis of Borrelia turcica and 'Candidatus Borrelia tachyglossi' shows relapsing fever-like genomes with unique genomic links to Lyme disease Borrelia.</title>
        <authorList>
            <person name="Gofton A.W."/>
            <person name="Margos G."/>
            <person name="Fingerle V."/>
            <person name="Hepner S."/>
            <person name="Loh S.M."/>
            <person name="Ryan U."/>
            <person name="Irwin P."/>
            <person name="Oskam C.L."/>
        </authorList>
    </citation>
    <scope>NUCLEOTIDE SEQUENCE [LARGE SCALE GENOMIC DNA]</scope>
    <source>
        <strain evidence="7 8">IST7</strain>
        <plasmid evidence="7">lp32-B</plasmid>
    </source>
</reference>
<dbReference type="InterPro" id="IPR029063">
    <property type="entry name" value="SAM-dependent_MTases_sf"/>
</dbReference>
<evidence type="ECO:0000256" key="2">
    <source>
        <dbReference type="ARBA" id="ARBA00011900"/>
    </source>
</evidence>
<sequence length="132" mass="15985">MKLISREGSKYKYRKEIIKLFPKHDCYIEGFLGTGSIFFNKELAKYNIINDTSEFIYKMFYFLKKKPEELYRRVEKAIIYEDIVDENQDKIEYHIIRALYSLFGACTKTIVTNKINSRKNFLQRLESYKEEF</sequence>
<dbReference type="Proteomes" id="UP000275571">
    <property type="component" value="Plasmid lp32-B"/>
</dbReference>
<dbReference type="Gene3D" id="1.10.1020.10">
    <property type="entry name" value="Adenine-specific Methyltransferase, Domain 2"/>
    <property type="match status" value="1"/>
</dbReference>
<dbReference type="EC" id="2.1.1.72" evidence="2"/>
<evidence type="ECO:0000256" key="1">
    <source>
        <dbReference type="ARBA" id="ARBA00006594"/>
    </source>
</evidence>
<dbReference type="Gene3D" id="3.40.50.150">
    <property type="entry name" value="Vaccinia Virus protein VP39"/>
    <property type="match status" value="1"/>
</dbReference>
<evidence type="ECO:0000256" key="6">
    <source>
        <dbReference type="ARBA" id="ARBA00047942"/>
    </source>
</evidence>
<name>A0A386PPV6_9SPIR</name>
<evidence type="ECO:0000313" key="7">
    <source>
        <dbReference type="EMBL" id="AYE36959.1"/>
    </source>
</evidence>
<dbReference type="KEGG" id="btur:DB313_05535"/>
<comment type="similarity">
    <text evidence="1">Belongs to the N(4)/N(6)-methyltransferase family.</text>
</comment>
<dbReference type="AlphaFoldDB" id="A0A386PPV6"/>
<keyword evidence="7" id="KW-0614">Plasmid</keyword>
<keyword evidence="5" id="KW-0949">S-adenosyl-L-methionine</keyword>
<dbReference type="InterPro" id="IPR012327">
    <property type="entry name" value="MeTrfase_D12"/>
</dbReference>
<accession>A0A386PPV6</accession>
<evidence type="ECO:0000313" key="8">
    <source>
        <dbReference type="Proteomes" id="UP000275571"/>
    </source>
</evidence>
<dbReference type="GO" id="GO:0009007">
    <property type="term" value="F:site-specific DNA-methyltransferase (adenine-specific) activity"/>
    <property type="evidence" value="ECO:0007669"/>
    <property type="project" value="UniProtKB-EC"/>
</dbReference>
<dbReference type="InterPro" id="IPR023095">
    <property type="entry name" value="Ade_MeTrfase_dom_2"/>
</dbReference>
<dbReference type="GO" id="GO:1904047">
    <property type="term" value="F:S-adenosyl-L-methionine binding"/>
    <property type="evidence" value="ECO:0007669"/>
    <property type="project" value="TreeGrafter"/>
</dbReference>
<protein>
    <recommendedName>
        <fullName evidence="2">site-specific DNA-methyltransferase (adenine-specific)</fullName>
        <ecNumber evidence="2">2.1.1.72</ecNumber>
    </recommendedName>
</protein>
<dbReference type="SUPFAM" id="SSF53335">
    <property type="entry name" value="S-adenosyl-L-methionine-dependent methyltransferases"/>
    <property type="match status" value="1"/>
</dbReference>
<gene>
    <name evidence="7" type="ORF">DB313_05535</name>
</gene>
<evidence type="ECO:0000256" key="5">
    <source>
        <dbReference type="ARBA" id="ARBA00022691"/>
    </source>
</evidence>
<dbReference type="RefSeq" id="WP_120104879.1">
    <property type="nucleotide sequence ID" value="NZ_CP028887.1"/>
</dbReference>
<dbReference type="Pfam" id="PF02086">
    <property type="entry name" value="MethyltransfD12"/>
    <property type="match status" value="1"/>
</dbReference>
<dbReference type="GO" id="GO:0006298">
    <property type="term" value="P:mismatch repair"/>
    <property type="evidence" value="ECO:0007669"/>
    <property type="project" value="TreeGrafter"/>
</dbReference>
<dbReference type="GO" id="GO:0043565">
    <property type="term" value="F:sequence-specific DNA binding"/>
    <property type="evidence" value="ECO:0007669"/>
    <property type="project" value="TreeGrafter"/>
</dbReference>
<dbReference type="EMBL" id="CP028887">
    <property type="protein sequence ID" value="AYE36959.1"/>
    <property type="molecule type" value="Genomic_DNA"/>
</dbReference>
<evidence type="ECO:0000256" key="4">
    <source>
        <dbReference type="ARBA" id="ARBA00022679"/>
    </source>
</evidence>
<dbReference type="OrthoDB" id="9805629at2"/>
<geneLocation type="plasmid" evidence="8">
    <name>lp32-b</name>
</geneLocation>
<organism evidence="7 8">
    <name type="scientific">Borrelia turcica IST7</name>
    <dbReference type="NCBI Taxonomy" id="1104446"/>
    <lineage>
        <taxon>Bacteria</taxon>
        <taxon>Pseudomonadati</taxon>
        <taxon>Spirochaetota</taxon>
        <taxon>Spirochaetia</taxon>
        <taxon>Spirochaetales</taxon>
        <taxon>Borreliaceae</taxon>
        <taxon>Borrelia</taxon>
    </lineage>
</organism>